<keyword evidence="3" id="KW-1185">Reference proteome</keyword>
<organism evidence="2 3">
    <name type="scientific">Candidatus Paraluminiphilus aquimaris</name>
    <dbReference type="NCBI Taxonomy" id="2518994"/>
    <lineage>
        <taxon>Bacteria</taxon>
        <taxon>Pseudomonadati</taxon>
        <taxon>Pseudomonadota</taxon>
        <taxon>Gammaproteobacteria</taxon>
        <taxon>Cellvibrionales</taxon>
        <taxon>Halieaceae</taxon>
        <taxon>Candidatus Paraluminiphilus</taxon>
    </lineage>
</organism>
<dbReference type="Proteomes" id="UP001317963">
    <property type="component" value="Chromosome"/>
</dbReference>
<proteinExistence type="predicted"/>
<evidence type="ECO:0000313" key="3">
    <source>
        <dbReference type="Proteomes" id="UP001317963"/>
    </source>
</evidence>
<keyword evidence="1" id="KW-0472">Membrane</keyword>
<gene>
    <name evidence="2" type="ORF">E0F26_00840</name>
</gene>
<dbReference type="InterPro" id="IPR007470">
    <property type="entry name" value="HemX"/>
</dbReference>
<evidence type="ECO:0000256" key="1">
    <source>
        <dbReference type="SAM" id="Phobius"/>
    </source>
</evidence>
<dbReference type="RefSeq" id="WP_279242145.1">
    <property type="nucleotide sequence ID" value="NZ_CP036501.1"/>
</dbReference>
<name>A0ABY6Q2J4_9GAMM</name>
<dbReference type="PANTHER" id="PTHR38043">
    <property type="entry name" value="PROTEIN HEMX"/>
    <property type="match status" value="1"/>
</dbReference>
<keyword evidence="1" id="KW-1133">Transmembrane helix</keyword>
<protein>
    <submittedName>
        <fullName evidence="2">Uncharacterized protein</fullName>
    </submittedName>
</protein>
<dbReference type="Pfam" id="PF04375">
    <property type="entry name" value="HemX"/>
    <property type="match status" value="1"/>
</dbReference>
<sequence length="390" mass="42130">MSEQTARNKPAPAPSLVSRLVRLLVLLVLIGSGAAGYIYVWPEVAAFQAKQAEVEQNLASLAKADQSLANDLTALIDTKIKMSENATSAALQSATTRLSAELDSIRDIEQRAAGKLNEANHLLYRMSKIDQSTWRRAEATFNIRLSGQRLRFAGDVRGALTLLSQADSLLKSDSGDDVGAIRSAIAFDRTQLRAVEKLDMVGLMGRLSALDRQILTLDLSALDPSVRETESDAISPIDADETSADTSVSLTLWEQAIDTLASYFVITELESPQQKPSTSDWSRFAALSIKLNLEQARVALLIRDSVSFADSLARAEVILVELLSSNDDPAVVAVIDELAALSSLSLRLELPELETLRVINNERVDGADTTNSSALFSTDFGDNAPASVPE</sequence>
<reference evidence="2 3" key="1">
    <citation type="submission" date="2019-02" db="EMBL/GenBank/DDBJ databases">
        <title>Halieaceae_genomes.</title>
        <authorList>
            <person name="Li S.-H."/>
        </authorList>
    </citation>
    <scope>NUCLEOTIDE SEQUENCE [LARGE SCALE GENOMIC DNA]</scope>
    <source>
        <strain evidence="2 3">JH123</strain>
    </source>
</reference>
<keyword evidence="1" id="KW-0812">Transmembrane</keyword>
<feature type="transmembrane region" description="Helical" evidence="1">
    <location>
        <begin position="20"/>
        <end position="41"/>
    </location>
</feature>
<dbReference type="EMBL" id="CP036501">
    <property type="protein sequence ID" value="UZP73367.1"/>
    <property type="molecule type" value="Genomic_DNA"/>
</dbReference>
<accession>A0ABY6Q2J4</accession>
<evidence type="ECO:0000313" key="2">
    <source>
        <dbReference type="EMBL" id="UZP73367.1"/>
    </source>
</evidence>
<dbReference type="PANTHER" id="PTHR38043:SF1">
    <property type="entry name" value="PROTEIN HEMX"/>
    <property type="match status" value="1"/>
</dbReference>